<evidence type="ECO:0000313" key="2">
    <source>
        <dbReference type="Proteomes" id="UP000821865"/>
    </source>
</evidence>
<comment type="caution">
    <text evidence="1">The sequence shown here is derived from an EMBL/GenBank/DDBJ whole genome shotgun (WGS) entry which is preliminary data.</text>
</comment>
<reference evidence="1" key="1">
    <citation type="submission" date="2020-05" db="EMBL/GenBank/DDBJ databases">
        <title>Large-scale comparative analyses of tick genomes elucidate their genetic diversity and vector capacities.</title>
        <authorList>
            <person name="Jia N."/>
            <person name="Wang J."/>
            <person name="Shi W."/>
            <person name="Du L."/>
            <person name="Sun Y."/>
            <person name="Zhan W."/>
            <person name="Jiang J."/>
            <person name="Wang Q."/>
            <person name="Zhang B."/>
            <person name="Ji P."/>
            <person name="Sakyi L.B."/>
            <person name="Cui X."/>
            <person name="Yuan T."/>
            <person name="Jiang B."/>
            <person name="Yang W."/>
            <person name="Lam T.T.-Y."/>
            <person name="Chang Q."/>
            <person name="Ding S."/>
            <person name="Wang X."/>
            <person name="Zhu J."/>
            <person name="Ruan X."/>
            <person name="Zhao L."/>
            <person name="Wei J."/>
            <person name="Que T."/>
            <person name="Du C."/>
            <person name="Cheng J."/>
            <person name="Dai P."/>
            <person name="Han X."/>
            <person name="Huang E."/>
            <person name="Gao Y."/>
            <person name="Liu J."/>
            <person name="Shao H."/>
            <person name="Ye R."/>
            <person name="Li L."/>
            <person name="Wei W."/>
            <person name="Wang X."/>
            <person name="Wang C."/>
            <person name="Yang T."/>
            <person name="Huo Q."/>
            <person name="Li W."/>
            <person name="Guo W."/>
            <person name="Chen H."/>
            <person name="Zhou L."/>
            <person name="Ni X."/>
            <person name="Tian J."/>
            <person name="Zhou Y."/>
            <person name="Sheng Y."/>
            <person name="Liu T."/>
            <person name="Pan Y."/>
            <person name="Xia L."/>
            <person name="Li J."/>
            <person name="Zhao F."/>
            <person name="Cao W."/>
        </authorList>
    </citation>
    <scope>NUCLEOTIDE SEQUENCE</scope>
    <source>
        <strain evidence="1">Dsil-2018</strain>
    </source>
</reference>
<keyword evidence="2" id="KW-1185">Reference proteome</keyword>
<protein>
    <submittedName>
        <fullName evidence="1">Uncharacterized protein</fullName>
    </submittedName>
</protein>
<proteinExistence type="predicted"/>
<evidence type="ECO:0000313" key="1">
    <source>
        <dbReference type="EMBL" id="KAH7945424.1"/>
    </source>
</evidence>
<dbReference type="Proteomes" id="UP000821865">
    <property type="component" value="Chromosome 6"/>
</dbReference>
<accession>A0ACB8CKQ2</accession>
<organism evidence="1 2">
    <name type="scientific">Dermacentor silvarum</name>
    <name type="common">Tick</name>
    <dbReference type="NCBI Taxonomy" id="543639"/>
    <lineage>
        <taxon>Eukaryota</taxon>
        <taxon>Metazoa</taxon>
        <taxon>Ecdysozoa</taxon>
        <taxon>Arthropoda</taxon>
        <taxon>Chelicerata</taxon>
        <taxon>Arachnida</taxon>
        <taxon>Acari</taxon>
        <taxon>Parasitiformes</taxon>
        <taxon>Ixodida</taxon>
        <taxon>Ixodoidea</taxon>
        <taxon>Ixodidae</taxon>
        <taxon>Rhipicephalinae</taxon>
        <taxon>Dermacentor</taxon>
    </lineage>
</organism>
<name>A0ACB8CKQ2_DERSI</name>
<sequence length="749" mass="82953">MSASSRCVPDSPAPDADVKSRASQPPSTASKVVLSCLSAAPAGPSSPPSQGKVLFSNFMSKIMDSDGNAKVNVVTTPRRTFQRKPQLRQRRNLDAMRLRQLLDRSSLTPLSLQSPQQSTAFGVFRRNNKGGCLFFGALFAAVAITVVVLQLSGRGGLDVCRSEVCHHYSKLLADSLDTKADPCHDFHRYVCAGWEGKHHQSVMSAVYQRFIESVGDKADRTRVPPMGQTAVQKAVKFYQSCRSVYTDGNNDLKAVRAVLAQTGVLWPKLSNSSQLLRMLLRMTGAWNWGAVVELLTDKPGEFTVRPSMTYHLTLQRRRAMLKSADEGKYRKYFNQMVEAFGGPDVRAEPFEALIELEETVVPRLQRFYEAPYWSSLDNASLDDVAEMTRPSVSQAAWVEQLRAHFGELPAENFYVENREYFTAFFDLVAEVGESKMAYYVGWATVQIMALFSNAELISYYYLSMSDAESGHALFCTGLAHSYMGVAFYAGYVRDEIGWNDMQGVIDIVRSIRYSYSEGLHLASSPFGSLISSVPWLSGSARDQQDELTMGVVASAQSDDTLNSMYQEFPSMTDSVLDNIVSATAARRRTLVNTRMERFSANQSHRVLHLRSDQFEFLPTAFEVPLFHAGAPAAANYGALGSEIANAFSALLYQALRRSDNETWSAFAERASCMSDAASPTDGSGPRLEDLQHLSDVQLLFVVWCYSQCGRLGARRLCNEPVAVFRAFGEAFSCSTGSPMNSRGDCTFLE</sequence>
<gene>
    <name evidence="1" type="ORF">HPB49_010827</name>
</gene>
<dbReference type="EMBL" id="CM023475">
    <property type="protein sequence ID" value="KAH7945424.1"/>
    <property type="molecule type" value="Genomic_DNA"/>
</dbReference>